<sequence length="140" mass="15934">MLLGIVLEAMTRPRGSSPRHVAWSHARSPALPVLHGSSRPHWMFVVLYHMQVLLSPFPKPLLIHNPIQVPNPMGFVFSCNGFFYSLMMLQSVLFKALKMFDKMAELNGTLMVKQCICTKLCTDFVYRVYCVHKLLGHGCE</sequence>
<keyword evidence="1" id="KW-0472">Membrane</keyword>
<feature type="transmembrane region" description="Helical" evidence="1">
    <location>
        <begin position="75"/>
        <end position="94"/>
    </location>
</feature>
<name>A0A1W0VSP7_SORBI</name>
<keyword evidence="3" id="KW-1185">Reference proteome</keyword>
<reference evidence="3" key="2">
    <citation type="journal article" date="2018" name="Plant J.">
        <title>The Sorghum bicolor reference genome: improved assembly, gene annotations, a transcriptome atlas, and signatures of genome organization.</title>
        <authorList>
            <person name="McCormick R.F."/>
            <person name="Truong S.K."/>
            <person name="Sreedasyam A."/>
            <person name="Jenkins J."/>
            <person name="Shu S."/>
            <person name="Sims D."/>
            <person name="Kennedy M."/>
            <person name="Amirebrahimi M."/>
            <person name="Weers B.D."/>
            <person name="McKinley B."/>
            <person name="Mattison A."/>
            <person name="Morishige D.T."/>
            <person name="Grimwood J."/>
            <person name="Schmutz J."/>
            <person name="Mullet J.E."/>
        </authorList>
    </citation>
    <scope>NUCLEOTIDE SEQUENCE [LARGE SCALE GENOMIC DNA]</scope>
    <source>
        <strain evidence="3">cv. BTx623</strain>
    </source>
</reference>
<dbReference type="Proteomes" id="UP000000768">
    <property type="component" value="Chromosome 10"/>
</dbReference>
<gene>
    <name evidence="2" type="ORF">SORBI_3010G124166</name>
</gene>
<accession>A0A1W0VSP7</accession>
<keyword evidence="1" id="KW-1133">Transmembrane helix</keyword>
<dbReference type="Gramene" id="OQU76280">
    <property type="protein sequence ID" value="OQU76280"/>
    <property type="gene ID" value="SORBI_3010G124166"/>
</dbReference>
<dbReference type="AlphaFoldDB" id="A0A1W0VSP7"/>
<protein>
    <submittedName>
        <fullName evidence="2">Uncharacterized protein</fullName>
    </submittedName>
</protein>
<dbReference type="EMBL" id="CM000769">
    <property type="protein sequence ID" value="OQU76280.1"/>
    <property type="molecule type" value="Genomic_DNA"/>
</dbReference>
<evidence type="ECO:0000256" key="1">
    <source>
        <dbReference type="SAM" id="Phobius"/>
    </source>
</evidence>
<evidence type="ECO:0000313" key="3">
    <source>
        <dbReference type="Proteomes" id="UP000000768"/>
    </source>
</evidence>
<keyword evidence="1" id="KW-0812">Transmembrane</keyword>
<reference evidence="2 3" key="1">
    <citation type="journal article" date="2009" name="Nature">
        <title>The Sorghum bicolor genome and the diversification of grasses.</title>
        <authorList>
            <person name="Paterson A.H."/>
            <person name="Bowers J.E."/>
            <person name="Bruggmann R."/>
            <person name="Dubchak I."/>
            <person name="Grimwood J."/>
            <person name="Gundlach H."/>
            <person name="Haberer G."/>
            <person name="Hellsten U."/>
            <person name="Mitros T."/>
            <person name="Poliakov A."/>
            <person name="Schmutz J."/>
            <person name="Spannagl M."/>
            <person name="Tang H."/>
            <person name="Wang X."/>
            <person name="Wicker T."/>
            <person name="Bharti A.K."/>
            <person name="Chapman J."/>
            <person name="Feltus F.A."/>
            <person name="Gowik U."/>
            <person name="Grigoriev I.V."/>
            <person name="Lyons E."/>
            <person name="Maher C.A."/>
            <person name="Martis M."/>
            <person name="Narechania A."/>
            <person name="Otillar R.P."/>
            <person name="Penning B.W."/>
            <person name="Salamov A.A."/>
            <person name="Wang Y."/>
            <person name="Zhang L."/>
            <person name="Carpita N.C."/>
            <person name="Freeling M."/>
            <person name="Gingle A.R."/>
            <person name="Hash C.T."/>
            <person name="Keller B."/>
            <person name="Klein P."/>
            <person name="Kresovich S."/>
            <person name="McCann M.C."/>
            <person name="Ming R."/>
            <person name="Peterson D.G."/>
            <person name="Mehboob-ur-Rahman"/>
            <person name="Ware D."/>
            <person name="Westhoff P."/>
            <person name="Mayer K.F."/>
            <person name="Messing J."/>
            <person name="Rokhsar D.S."/>
        </authorList>
    </citation>
    <scope>NUCLEOTIDE SEQUENCE [LARGE SCALE GENOMIC DNA]</scope>
    <source>
        <strain evidence="3">cv. BTx623</strain>
    </source>
</reference>
<proteinExistence type="predicted"/>
<organism evidence="2 3">
    <name type="scientific">Sorghum bicolor</name>
    <name type="common">Sorghum</name>
    <name type="synonym">Sorghum vulgare</name>
    <dbReference type="NCBI Taxonomy" id="4558"/>
    <lineage>
        <taxon>Eukaryota</taxon>
        <taxon>Viridiplantae</taxon>
        <taxon>Streptophyta</taxon>
        <taxon>Embryophyta</taxon>
        <taxon>Tracheophyta</taxon>
        <taxon>Spermatophyta</taxon>
        <taxon>Magnoliopsida</taxon>
        <taxon>Liliopsida</taxon>
        <taxon>Poales</taxon>
        <taxon>Poaceae</taxon>
        <taxon>PACMAD clade</taxon>
        <taxon>Panicoideae</taxon>
        <taxon>Andropogonodae</taxon>
        <taxon>Andropogoneae</taxon>
        <taxon>Sorghinae</taxon>
        <taxon>Sorghum</taxon>
    </lineage>
</organism>
<evidence type="ECO:0000313" key="2">
    <source>
        <dbReference type="EMBL" id="OQU76280.1"/>
    </source>
</evidence>
<dbReference type="InParanoid" id="A0A1W0VSP7"/>